<feature type="non-terminal residue" evidence="9">
    <location>
        <position position="336"/>
    </location>
</feature>
<dbReference type="SUPFAM" id="SSF81653">
    <property type="entry name" value="Calcium ATPase, transduction domain A"/>
    <property type="match status" value="1"/>
</dbReference>
<accession>A0A2H0TN48</accession>
<evidence type="ECO:0000256" key="1">
    <source>
        <dbReference type="ARBA" id="ARBA00004141"/>
    </source>
</evidence>
<evidence type="ECO:0000313" key="9">
    <source>
        <dbReference type="EMBL" id="PIR72976.1"/>
    </source>
</evidence>
<evidence type="ECO:0000256" key="4">
    <source>
        <dbReference type="ARBA" id="ARBA00022840"/>
    </source>
</evidence>
<protein>
    <submittedName>
        <fullName evidence="9">ATPase</fullName>
    </submittedName>
</protein>
<dbReference type="GO" id="GO:0016887">
    <property type="term" value="F:ATP hydrolysis activity"/>
    <property type="evidence" value="ECO:0007669"/>
    <property type="project" value="InterPro"/>
</dbReference>
<evidence type="ECO:0000256" key="6">
    <source>
        <dbReference type="ARBA" id="ARBA00023136"/>
    </source>
</evidence>
<gene>
    <name evidence="9" type="ORF">COV26_01050</name>
</gene>
<dbReference type="PANTHER" id="PTHR42861">
    <property type="entry name" value="CALCIUM-TRANSPORTING ATPASE"/>
    <property type="match status" value="1"/>
</dbReference>
<dbReference type="SUPFAM" id="SSF81665">
    <property type="entry name" value="Calcium ATPase, transmembrane domain M"/>
    <property type="match status" value="1"/>
</dbReference>
<keyword evidence="6 7" id="KW-0472">Membrane</keyword>
<evidence type="ECO:0000256" key="2">
    <source>
        <dbReference type="ARBA" id="ARBA00022692"/>
    </source>
</evidence>
<reference evidence="10" key="1">
    <citation type="submission" date="2017-09" db="EMBL/GenBank/DDBJ databases">
        <title>Depth-based differentiation of microbial function through sediment-hosted aquifers and enrichment of novel symbionts in the deep terrestrial subsurface.</title>
        <authorList>
            <person name="Probst A.J."/>
            <person name="Ladd B."/>
            <person name="Jarett J.K."/>
            <person name="Geller-Mcgrath D.E."/>
            <person name="Sieber C.M.K."/>
            <person name="Emerson J.B."/>
            <person name="Anantharaman K."/>
            <person name="Thomas B.C."/>
            <person name="Malmstrom R."/>
            <person name="Stieglmeier M."/>
            <person name="Klingl A."/>
            <person name="Woyke T."/>
            <person name="Ryan C.M."/>
            <person name="Banfield J.F."/>
        </authorList>
    </citation>
    <scope>NUCLEOTIDE SEQUENCE [LARGE SCALE GENOMIC DNA]</scope>
</reference>
<dbReference type="Pfam" id="PF00122">
    <property type="entry name" value="E1-E2_ATPase"/>
    <property type="match status" value="1"/>
</dbReference>
<keyword evidence="2 7" id="KW-0812">Transmembrane</keyword>
<dbReference type="AlphaFoldDB" id="A0A2H0TN48"/>
<keyword evidence="3" id="KW-0547">Nucleotide-binding</keyword>
<evidence type="ECO:0000313" key="10">
    <source>
        <dbReference type="Proteomes" id="UP000228508"/>
    </source>
</evidence>
<dbReference type="Pfam" id="PF00690">
    <property type="entry name" value="Cation_ATPase_N"/>
    <property type="match status" value="1"/>
</dbReference>
<dbReference type="PRINTS" id="PR00119">
    <property type="entry name" value="CATATPASE"/>
</dbReference>
<evidence type="ECO:0000256" key="3">
    <source>
        <dbReference type="ARBA" id="ARBA00022741"/>
    </source>
</evidence>
<dbReference type="PROSITE" id="PS00154">
    <property type="entry name" value="ATPASE_E1_E2"/>
    <property type="match status" value="1"/>
</dbReference>
<feature type="transmembrane region" description="Helical" evidence="7">
    <location>
        <begin position="242"/>
        <end position="262"/>
    </location>
</feature>
<dbReference type="GO" id="GO:0005524">
    <property type="term" value="F:ATP binding"/>
    <property type="evidence" value="ECO:0007669"/>
    <property type="project" value="UniProtKB-KW"/>
</dbReference>
<feature type="transmembrane region" description="Helical" evidence="7">
    <location>
        <begin position="55"/>
        <end position="73"/>
    </location>
</feature>
<evidence type="ECO:0000256" key="7">
    <source>
        <dbReference type="SAM" id="Phobius"/>
    </source>
</evidence>
<dbReference type="SMART" id="SM00831">
    <property type="entry name" value="Cation_ATPase_N"/>
    <property type="match status" value="1"/>
</dbReference>
<dbReference type="InterPro" id="IPR018303">
    <property type="entry name" value="ATPase_P-typ_P_site"/>
</dbReference>
<feature type="transmembrane region" description="Helical" evidence="7">
    <location>
        <begin position="79"/>
        <end position="95"/>
    </location>
</feature>
<dbReference type="EMBL" id="PFCH01000019">
    <property type="protein sequence ID" value="PIR72976.1"/>
    <property type="molecule type" value="Genomic_DNA"/>
</dbReference>
<dbReference type="InterPro" id="IPR023214">
    <property type="entry name" value="HAD_sf"/>
</dbReference>
<evidence type="ECO:0000259" key="8">
    <source>
        <dbReference type="SMART" id="SM00831"/>
    </source>
</evidence>
<dbReference type="NCBIfam" id="TIGR01494">
    <property type="entry name" value="ATPase_P-type"/>
    <property type="match status" value="1"/>
</dbReference>
<proteinExistence type="predicted"/>
<sequence length="336" mass="37219">MWHSLLVEEVGKKLKTNLKNGLSEKEVKNRQKTFGLNKLPEEKPLSKLKIFFSQFNSPLIYILVIAGLITFILKDFTDAIVIFGAVFLNTIVGFFQENKTSKILSELKKVVKVKSYVIRGGNEKEVTQEELVSGDIILLYPGNKIPADGRLIEAHNLKINEASLTGEWIPAEKRVDILPEKTPLADRDNMVYMGCVVEDGRGKAVVTKTGLKTEIGKVAEIIREVKEEKTPYQKKIIHLSKIIGILIVFISFLIFLLGIATGRDLFQMFLTAVAVAVAAIPEGLPVAITVILALGMQRILRKQGLVRKMIAAETLGSTSIICTDKTGTLTEAKMEV</sequence>
<feature type="domain" description="Cation-transporting P-type ATPase N-terminal" evidence="8">
    <location>
        <begin position="1"/>
        <end position="75"/>
    </location>
</feature>
<keyword evidence="4" id="KW-0067">ATP-binding</keyword>
<dbReference type="Gene3D" id="3.40.50.1000">
    <property type="entry name" value="HAD superfamily/HAD-like"/>
    <property type="match status" value="1"/>
</dbReference>
<dbReference type="InterPro" id="IPR001757">
    <property type="entry name" value="P_typ_ATPase"/>
</dbReference>
<comment type="caution">
    <text evidence="9">The sequence shown here is derived from an EMBL/GenBank/DDBJ whole genome shotgun (WGS) entry which is preliminary data.</text>
</comment>
<dbReference type="Proteomes" id="UP000228508">
    <property type="component" value="Unassembled WGS sequence"/>
</dbReference>
<dbReference type="InterPro" id="IPR059000">
    <property type="entry name" value="ATPase_P-type_domA"/>
</dbReference>
<dbReference type="GO" id="GO:0016020">
    <property type="term" value="C:membrane"/>
    <property type="evidence" value="ECO:0007669"/>
    <property type="project" value="UniProtKB-SubCell"/>
</dbReference>
<dbReference type="Gene3D" id="2.70.150.10">
    <property type="entry name" value="Calcium-transporting ATPase, cytoplasmic transduction domain A"/>
    <property type="match status" value="1"/>
</dbReference>
<dbReference type="InterPro" id="IPR023298">
    <property type="entry name" value="ATPase_P-typ_TM_dom_sf"/>
</dbReference>
<dbReference type="InterPro" id="IPR008250">
    <property type="entry name" value="ATPase_P-typ_transduc_dom_A_sf"/>
</dbReference>
<dbReference type="InterPro" id="IPR004014">
    <property type="entry name" value="ATPase_P-typ_cation-transptr_N"/>
</dbReference>
<organism evidence="9 10">
    <name type="scientific">Candidatus Nealsonbacteria bacterium CG10_big_fil_rev_8_21_14_0_10_36_23</name>
    <dbReference type="NCBI Taxonomy" id="1974709"/>
    <lineage>
        <taxon>Bacteria</taxon>
        <taxon>Candidatus Nealsoniibacteriota</taxon>
    </lineage>
</organism>
<keyword evidence="5 7" id="KW-1133">Transmembrane helix</keyword>
<evidence type="ECO:0000256" key="5">
    <source>
        <dbReference type="ARBA" id="ARBA00022989"/>
    </source>
</evidence>
<feature type="transmembrane region" description="Helical" evidence="7">
    <location>
        <begin position="268"/>
        <end position="294"/>
    </location>
</feature>
<dbReference type="Gene3D" id="1.20.1110.10">
    <property type="entry name" value="Calcium-transporting ATPase, transmembrane domain"/>
    <property type="match status" value="1"/>
</dbReference>
<comment type="subcellular location">
    <subcellularLocation>
        <location evidence="1">Membrane</location>
        <topology evidence="1">Multi-pass membrane protein</topology>
    </subcellularLocation>
</comment>
<dbReference type="PRINTS" id="PR00121">
    <property type="entry name" value="NAKATPASE"/>
</dbReference>
<name>A0A2H0TN48_9BACT</name>